<feature type="non-terminal residue" evidence="1">
    <location>
        <position position="239"/>
    </location>
</feature>
<dbReference type="Proteomes" id="UP000485058">
    <property type="component" value="Unassembled WGS sequence"/>
</dbReference>
<proteinExistence type="predicted"/>
<keyword evidence="2" id="KW-1185">Reference proteome</keyword>
<comment type="caution">
    <text evidence="1">The sequence shown here is derived from an EMBL/GenBank/DDBJ whole genome shotgun (WGS) entry which is preliminary data.</text>
</comment>
<organism evidence="1 2">
    <name type="scientific">Haematococcus lacustris</name>
    <name type="common">Green alga</name>
    <name type="synonym">Haematococcus pluvialis</name>
    <dbReference type="NCBI Taxonomy" id="44745"/>
    <lineage>
        <taxon>Eukaryota</taxon>
        <taxon>Viridiplantae</taxon>
        <taxon>Chlorophyta</taxon>
        <taxon>core chlorophytes</taxon>
        <taxon>Chlorophyceae</taxon>
        <taxon>CS clade</taxon>
        <taxon>Chlamydomonadales</taxon>
        <taxon>Haematococcaceae</taxon>
        <taxon>Haematococcus</taxon>
    </lineage>
</organism>
<gene>
    <name evidence="1" type="ORF">HaLaN_21692</name>
</gene>
<accession>A0A699ZZ18</accession>
<dbReference type="AlphaFoldDB" id="A0A699ZZ18"/>
<name>A0A699ZZ18_HAELA</name>
<protein>
    <submittedName>
        <fullName evidence="1">Uncharacterized protein</fullName>
    </submittedName>
</protein>
<evidence type="ECO:0000313" key="1">
    <source>
        <dbReference type="EMBL" id="GFH23984.1"/>
    </source>
</evidence>
<sequence>MLPRDMPRNVYACFKLATLGLVMAMISMAPVGAAALNATATAIHCFTGTAEFVASVVDRYSAASSQTAAQFEQFLRDSTNSLLSECADGAEPLRPLRFLAQAGLVTVMTRLTQLFTAVRKVPVVVTGAAYAQLSFYVTQAMETSGNGSASNSSAMYDALHLTSNILGDLGSAGALADLQPFISSDPQQVVAWSDLPPYDNSIGSMYEDKATWCWKAKSNMLAHTCITVLFQPGTVAKYL</sequence>
<dbReference type="EMBL" id="BLLF01002412">
    <property type="protein sequence ID" value="GFH23984.1"/>
    <property type="molecule type" value="Genomic_DNA"/>
</dbReference>
<evidence type="ECO:0000313" key="2">
    <source>
        <dbReference type="Proteomes" id="UP000485058"/>
    </source>
</evidence>
<reference evidence="1 2" key="1">
    <citation type="submission" date="2020-02" db="EMBL/GenBank/DDBJ databases">
        <title>Draft genome sequence of Haematococcus lacustris strain NIES-144.</title>
        <authorList>
            <person name="Morimoto D."/>
            <person name="Nakagawa S."/>
            <person name="Yoshida T."/>
            <person name="Sawayama S."/>
        </authorList>
    </citation>
    <scope>NUCLEOTIDE SEQUENCE [LARGE SCALE GENOMIC DNA]</scope>
    <source>
        <strain evidence="1 2">NIES-144</strain>
    </source>
</reference>